<dbReference type="Gene3D" id="1.10.575.10">
    <property type="entry name" value="P1 Nuclease"/>
    <property type="match status" value="1"/>
</dbReference>
<dbReference type="GO" id="GO:0008270">
    <property type="term" value="F:zinc ion binding"/>
    <property type="evidence" value="ECO:0007669"/>
    <property type="project" value="InterPro"/>
</dbReference>
<dbReference type="Pfam" id="PF00882">
    <property type="entry name" value="Zn_dep_PLPC"/>
    <property type="match status" value="1"/>
</dbReference>
<evidence type="ECO:0000256" key="1">
    <source>
        <dbReference type="ARBA" id="ARBA00012018"/>
    </source>
</evidence>
<dbReference type="RefSeq" id="WP_277444281.1">
    <property type="nucleotide sequence ID" value="NZ_JAKOAV010000020.1"/>
</dbReference>
<keyword evidence="5" id="KW-0732">Signal</keyword>
<keyword evidence="3" id="KW-0964">Secreted</keyword>
<proteinExistence type="predicted"/>
<evidence type="ECO:0000313" key="11">
    <source>
        <dbReference type="Proteomes" id="UP001154312"/>
    </source>
</evidence>
<protein>
    <recommendedName>
        <fullName evidence="2">Phospholipase C</fullName>
        <ecNumber evidence="1">3.1.4.3</ecNumber>
    </recommendedName>
    <alternativeName>
        <fullName evidence="8">Phosphatidylcholine cholinephosphohydrolase</fullName>
    </alternativeName>
</protein>
<organism evidence="10 11">
    <name type="scientific">Pelotomaculum isophthalicicum JI</name>
    <dbReference type="NCBI Taxonomy" id="947010"/>
    <lineage>
        <taxon>Bacteria</taxon>
        <taxon>Bacillati</taxon>
        <taxon>Bacillota</taxon>
        <taxon>Clostridia</taxon>
        <taxon>Eubacteriales</taxon>
        <taxon>Desulfotomaculaceae</taxon>
        <taxon>Pelotomaculum</taxon>
    </lineage>
</organism>
<reference evidence="10" key="1">
    <citation type="submission" date="2022-02" db="EMBL/GenBank/DDBJ databases">
        <authorList>
            <person name="Leng L."/>
        </authorList>
    </citation>
    <scope>NUCLEOTIDE SEQUENCE</scope>
    <source>
        <strain evidence="10">JI</strain>
    </source>
</reference>
<accession>A0A9X4H6G8</accession>
<feature type="domain" description="Zn-dependent PLC" evidence="9">
    <location>
        <begin position="23"/>
        <end position="237"/>
    </location>
</feature>
<dbReference type="GO" id="GO:0034480">
    <property type="term" value="F:phosphatidylcholine phospholipase C activity"/>
    <property type="evidence" value="ECO:0007669"/>
    <property type="project" value="UniProtKB-EC"/>
</dbReference>
<dbReference type="InterPro" id="IPR001531">
    <property type="entry name" value="Zn_PLipaseC"/>
</dbReference>
<dbReference type="SUPFAM" id="SSF48537">
    <property type="entry name" value="Phospholipase C/P1 nuclease"/>
    <property type="match status" value="1"/>
</dbReference>
<dbReference type="InterPro" id="IPR029002">
    <property type="entry name" value="PLPC/GPLD1"/>
</dbReference>
<dbReference type="SMART" id="SM00770">
    <property type="entry name" value="Zn_dep_PLPC"/>
    <property type="match status" value="1"/>
</dbReference>
<evidence type="ECO:0000256" key="7">
    <source>
        <dbReference type="ARBA" id="ARBA00022833"/>
    </source>
</evidence>
<evidence type="ECO:0000256" key="4">
    <source>
        <dbReference type="ARBA" id="ARBA00022723"/>
    </source>
</evidence>
<name>A0A9X4H6G8_9FIRM</name>
<dbReference type="EMBL" id="JAKOAV010000020">
    <property type="protein sequence ID" value="MDF9408873.1"/>
    <property type="molecule type" value="Genomic_DNA"/>
</dbReference>
<evidence type="ECO:0000256" key="2">
    <source>
        <dbReference type="ARBA" id="ARBA00018391"/>
    </source>
</evidence>
<evidence type="ECO:0000256" key="5">
    <source>
        <dbReference type="ARBA" id="ARBA00022729"/>
    </source>
</evidence>
<keyword evidence="4" id="KW-0479">Metal-binding</keyword>
<evidence type="ECO:0000256" key="3">
    <source>
        <dbReference type="ARBA" id="ARBA00022525"/>
    </source>
</evidence>
<dbReference type="PROSITE" id="PS51346">
    <property type="entry name" value="PROKAR_ZN_DEPEND_PLPC_2"/>
    <property type="match status" value="1"/>
</dbReference>
<gene>
    <name evidence="10" type="ORF">L7E55_10980</name>
</gene>
<keyword evidence="6" id="KW-0378">Hydrolase</keyword>
<evidence type="ECO:0000256" key="6">
    <source>
        <dbReference type="ARBA" id="ARBA00022801"/>
    </source>
</evidence>
<keyword evidence="7" id="KW-0862">Zinc</keyword>
<keyword evidence="11" id="KW-1185">Reference proteome</keyword>
<evidence type="ECO:0000256" key="8">
    <source>
        <dbReference type="ARBA" id="ARBA00031285"/>
    </source>
</evidence>
<dbReference type="InterPro" id="IPR008947">
    <property type="entry name" value="PLipase_C/P1_nuclease_dom_sf"/>
</dbReference>
<dbReference type="CDD" id="cd11009">
    <property type="entry name" value="Zn_dep_PLPC"/>
    <property type="match status" value="1"/>
</dbReference>
<evidence type="ECO:0000313" key="10">
    <source>
        <dbReference type="EMBL" id="MDF9408873.1"/>
    </source>
</evidence>
<dbReference type="EC" id="3.1.4.3" evidence="1"/>
<dbReference type="Proteomes" id="UP001154312">
    <property type="component" value="Unassembled WGS sequence"/>
</dbReference>
<comment type="caution">
    <text evidence="10">The sequence shown here is derived from an EMBL/GenBank/DDBJ whole genome shotgun (WGS) entry which is preliminary data.</text>
</comment>
<sequence>MTNSSVTAIFNRFICNTTISVSSLALSLQAVNSSTSTHPFINEQGRRILYNDGNKKAAQLFYLFAGQLDSGVVWIDKGLKSACHHYNPNTGSGFWLCPNAADKCTDLFSKAIKLWRREKHALAIFFLGAAVHLVQDVCVPHHASCKIFNGHLDFELWVEKRKSNYQIVSDGTYEISDKPAEWIAENARLAKRYCHLVENNLPGDYHQAVEVLLPRAQRTTAGFFMHFYNTIYNGKGD</sequence>
<evidence type="ECO:0000259" key="9">
    <source>
        <dbReference type="PROSITE" id="PS51346"/>
    </source>
</evidence>
<dbReference type="AlphaFoldDB" id="A0A9X4H6G8"/>